<dbReference type="Gene3D" id="1.20.1250.20">
    <property type="entry name" value="MFS general substrate transporter like domains"/>
    <property type="match status" value="1"/>
</dbReference>
<feature type="transmembrane region" description="Helical" evidence="1">
    <location>
        <begin position="95"/>
        <end position="114"/>
    </location>
</feature>
<evidence type="ECO:0000313" key="2">
    <source>
        <dbReference type="EMBL" id="RMZ71553.1"/>
    </source>
</evidence>
<dbReference type="SUPFAM" id="SSF103473">
    <property type="entry name" value="MFS general substrate transporter"/>
    <property type="match status" value="1"/>
</dbReference>
<dbReference type="AlphaFoldDB" id="A0A3M7MAJ5"/>
<keyword evidence="1" id="KW-1133">Transmembrane helix</keyword>
<evidence type="ECO:0000313" key="3">
    <source>
        <dbReference type="Proteomes" id="UP000265663"/>
    </source>
</evidence>
<organism evidence="2 3">
    <name type="scientific">Pyrenophora seminiperda CCB06</name>
    <dbReference type="NCBI Taxonomy" id="1302712"/>
    <lineage>
        <taxon>Eukaryota</taxon>
        <taxon>Fungi</taxon>
        <taxon>Dikarya</taxon>
        <taxon>Ascomycota</taxon>
        <taxon>Pezizomycotina</taxon>
        <taxon>Dothideomycetes</taxon>
        <taxon>Pleosporomycetidae</taxon>
        <taxon>Pleosporales</taxon>
        <taxon>Pleosporineae</taxon>
        <taxon>Pleosporaceae</taxon>
        <taxon>Pyrenophora</taxon>
    </lineage>
</organism>
<reference evidence="2 3" key="1">
    <citation type="journal article" date="2014" name="PLoS ONE">
        <title>De novo Genome Assembly of the Fungal Plant Pathogen Pyrenophora semeniperda.</title>
        <authorList>
            <person name="Soliai M.M."/>
            <person name="Meyer S.E."/>
            <person name="Udall J.A."/>
            <person name="Elzinga D.E."/>
            <person name="Hermansen R.A."/>
            <person name="Bodily P.M."/>
            <person name="Hart A.A."/>
            <person name="Coleman C.E."/>
        </authorList>
    </citation>
    <scope>NUCLEOTIDE SEQUENCE [LARGE SCALE GENOMIC DNA]</scope>
    <source>
        <strain evidence="2 3">CCB06</strain>
        <tissue evidence="2">Mycelium</tissue>
    </source>
</reference>
<proteinExistence type="predicted"/>
<evidence type="ECO:0000256" key="1">
    <source>
        <dbReference type="SAM" id="Phobius"/>
    </source>
</evidence>
<gene>
    <name evidence="2" type="ORF">GMOD_00006678</name>
</gene>
<sequence length="127" mass="13242">MISTIGSTISVFIVWGFSNSLAPLYIFCLIYGFFAGSFMSAWPGIMRDVTKKKATADPSLVFACLAAGRGVGNVASGPLSEALIKGFPWRGEAGFAYGSGYGTLIVFTGITALLGGSSILGKRVGWV</sequence>
<name>A0A3M7MAJ5_9PLEO</name>
<dbReference type="OrthoDB" id="2213137at2759"/>
<keyword evidence="1" id="KW-0812">Transmembrane</keyword>
<dbReference type="InterPro" id="IPR036259">
    <property type="entry name" value="MFS_trans_sf"/>
</dbReference>
<keyword evidence="1" id="KW-0472">Membrane</keyword>
<dbReference type="EMBL" id="KE747827">
    <property type="protein sequence ID" value="RMZ71553.1"/>
    <property type="molecule type" value="Genomic_DNA"/>
</dbReference>
<protein>
    <submittedName>
        <fullName evidence="2">Major facilitator superfamily transporter</fullName>
    </submittedName>
</protein>
<dbReference type="Proteomes" id="UP000265663">
    <property type="component" value="Unassembled WGS sequence"/>
</dbReference>
<keyword evidence="3" id="KW-1185">Reference proteome</keyword>
<accession>A0A3M7MAJ5</accession>